<evidence type="ECO:0000256" key="4">
    <source>
        <dbReference type="ARBA" id="ARBA00023004"/>
    </source>
</evidence>
<proteinExistence type="predicted"/>
<dbReference type="Pfam" id="PF19112">
    <property type="entry name" value="VanA_C"/>
    <property type="match status" value="1"/>
</dbReference>
<keyword evidence="2" id="KW-0479">Metal-binding</keyword>
<dbReference type="InterPro" id="IPR044043">
    <property type="entry name" value="VanA_C_cat"/>
</dbReference>
<dbReference type="PROSITE" id="PS51296">
    <property type="entry name" value="RIESKE"/>
    <property type="match status" value="1"/>
</dbReference>
<dbReference type="OrthoDB" id="9790995at2"/>
<gene>
    <name evidence="7" type="ORF">FAZ95_38860</name>
</gene>
<dbReference type="InterPro" id="IPR036922">
    <property type="entry name" value="Rieske_2Fe-2S_sf"/>
</dbReference>
<dbReference type="InterPro" id="IPR017941">
    <property type="entry name" value="Rieske_2Fe-2S"/>
</dbReference>
<keyword evidence="7" id="KW-0223">Dioxygenase</keyword>
<dbReference type="Pfam" id="PF00355">
    <property type="entry name" value="Rieske"/>
    <property type="match status" value="1"/>
</dbReference>
<sequence length="347" mass="39352">MAYIRSAWYVACWSSELRTNEIFHRTLLDEQIVFYRKQDGQAVALQDRCPHRFIPLHLGRLKGDVIECCYHGLQFDCTGSCVKNPHGDGRIPTAAKVRSYPVHELYGMVWVWMSDARADPALIPDYSMLDAASGYQLSTGGYLHIDANYVLMGENLLDLSHLTHLHDGYLGSPKQVGADLVLKEEGNHVLCNRWMPNISPPGIFDMLYRRDGKSVDMWTNARWIPPSCFLVDAGVHVAGGEREDRGWYYAMHIVTPETERTTHYFFAAAMPAGTKLNDEDAKVFANLRRFVFEEQDKPVLNAQQICVGDSDFWSLKPVLLSSDAGPVRIRRSIERMLKAEIEQQAQG</sequence>
<dbReference type="AlphaFoldDB" id="A0A4P8J066"/>
<evidence type="ECO:0000256" key="1">
    <source>
        <dbReference type="ARBA" id="ARBA00022714"/>
    </source>
</evidence>
<accession>A0A4P8J066</accession>
<dbReference type="Gene3D" id="3.90.380.10">
    <property type="entry name" value="Naphthalene 1,2-dioxygenase Alpha Subunit, Chain A, domain 1"/>
    <property type="match status" value="1"/>
</dbReference>
<evidence type="ECO:0000256" key="5">
    <source>
        <dbReference type="ARBA" id="ARBA00023014"/>
    </source>
</evidence>
<evidence type="ECO:0000259" key="6">
    <source>
        <dbReference type="PROSITE" id="PS51296"/>
    </source>
</evidence>
<dbReference type="PANTHER" id="PTHR21266">
    <property type="entry name" value="IRON-SULFUR DOMAIN CONTAINING PROTEIN"/>
    <property type="match status" value="1"/>
</dbReference>
<dbReference type="GO" id="GO:0046872">
    <property type="term" value="F:metal ion binding"/>
    <property type="evidence" value="ECO:0007669"/>
    <property type="project" value="UniProtKB-KW"/>
</dbReference>
<dbReference type="GO" id="GO:0051537">
    <property type="term" value="F:2 iron, 2 sulfur cluster binding"/>
    <property type="evidence" value="ECO:0007669"/>
    <property type="project" value="UniProtKB-KW"/>
</dbReference>
<reference evidence="7 8" key="1">
    <citation type="submission" date="2019-05" db="EMBL/GenBank/DDBJ databases">
        <title>Burkholderia sp. DHOD12, isolated from subtropical forest soil.</title>
        <authorList>
            <person name="Gao Z.-H."/>
            <person name="Qiu L.-H."/>
        </authorList>
    </citation>
    <scope>NUCLEOTIDE SEQUENCE [LARGE SCALE GENOMIC DNA]</scope>
    <source>
        <strain evidence="7 8">DHOD12</strain>
    </source>
</reference>
<keyword evidence="1" id="KW-0001">2Fe-2S</keyword>
<protein>
    <submittedName>
        <fullName evidence="7">Aromatic ring-hydroxylating dioxygenase subunit alpha</fullName>
    </submittedName>
</protein>
<dbReference type="KEGG" id="tvl:FAZ95_38860"/>
<dbReference type="SUPFAM" id="SSF50022">
    <property type="entry name" value="ISP domain"/>
    <property type="match status" value="1"/>
</dbReference>
<name>A0A4P8J066_9BURK</name>
<dbReference type="SUPFAM" id="SSF55961">
    <property type="entry name" value="Bet v1-like"/>
    <property type="match status" value="1"/>
</dbReference>
<keyword evidence="4" id="KW-0408">Iron</keyword>
<evidence type="ECO:0000313" key="8">
    <source>
        <dbReference type="Proteomes" id="UP000298656"/>
    </source>
</evidence>
<dbReference type="CDD" id="cd08878">
    <property type="entry name" value="RHO_alpha_C_DMO-like"/>
    <property type="match status" value="1"/>
</dbReference>
<keyword evidence="5" id="KW-0411">Iron-sulfur</keyword>
<dbReference type="Gene3D" id="2.102.10.10">
    <property type="entry name" value="Rieske [2Fe-2S] iron-sulphur domain"/>
    <property type="match status" value="1"/>
</dbReference>
<dbReference type="Proteomes" id="UP000298656">
    <property type="component" value="Chromosome 3"/>
</dbReference>
<dbReference type="GO" id="GO:0051213">
    <property type="term" value="F:dioxygenase activity"/>
    <property type="evidence" value="ECO:0007669"/>
    <property type="project" value="UniProtKB-KW"/>
</dbReference>
<dbReference type="GO" id="GO:0005737">
    <property type="term" value="C:cytoplasm"/>
    <property type="evidence" value="ECO:0007669"/>
    <property type="project" value="TreeGrafter"/>
</dbReference>
<evidence type="ECO:0000256" key="2">
    <source>
        <dbReference type="ARBA" id="ARBA00022723"/>
    </source>
</evidence>
<evidence type="ECO:0000313" key="7">
    <source>
        <dbReference type="EMBL" id="QCP55098.1"/>
    </source>
</evidence>
<dbReference type="InterPro" id="IPR050584">
    <property type="entry name" value="Cholesterol_7-desaturase"/>
</dbReference>
<organism evidence="7 8">
    <name type="scientific">Trinickia violacea</name>
    <dbReference type="NCBI Taxonomy" id="2571746"/>
    <lineage>
        <taxon>Bacteria</taxon>
        <taxon>Pseudomonadati</taxon>
        <taxon>Pseudomonadota</taxon>
        <taxon>Betaproteobacteria</taxon>
        <taxon>Burkholderiales</taxon>
        <taxon>Burkholderiaceae</taxon>
        <taxon>Trinickia</taxon>
    </lineage>
</organism>
<feature type="domain" description="Rieske" evidence="6">
    <location>
        <begin position="8"/>
        <end position="111"/>
    </location>
</feature>
<evidence type="ECO:0000256" key="3">
    <source>
        <dbReference type="ARBA" id="ARBA00023002"/>
    </source>
</evidence>
<dbReference type="PANTHER" id="PTHR21266:SF19">
    <property type="entry name" value="CHLOROPHYLLIDE A OXYGENASE, CHLOROPLASTIC"/>
    <property type="match status" value="1"/>
</dbReference>
<keyword evidence="3" id="KW-0560">Oxidoreductase</keyword>
<dbReference type="EMBL" id="CP040079">
    <property type="protein sequence ID" value="QCP55098.1"/>
    <property type="molecule type" value="Genomic_DNA"/>
</dbReference>
<keyword evidence="8" id="KW-1185">Reference proteome</keyword>